<evidence type="ECO:0008006" key="3">
    <source>
        <dbReference type="Google" id="ProtNLM"/>
    </source>
</evidence>
<dbReference type="Proteomes" id="UP000238937">
    <property type="component" value="Unassembled WGS sequence"/>
</dbReference>
<proteinExistence type="predicted"/>
<name>A0A2T1GE90_9CYAN</name>
<dbReference type="AlphaFoldDB" id="A0A2T1GE90"/>
<evidence type="ECO:0000313" key="1">
    <source>
        <dbReference type="EMBL" id="PSB55775.1"/>
    </source>
</evidence>
<protein>
    <recommendedName>
        <fullName evidence="3">CopG family transcriptional regulator</fullName>
    </recommendedName>
</protein>
<reference evidence="1 2" key="1">
    <citation type="submission" date="2018-03" db="EMBL/GenBank/DDBJ databases">
        <title>The ancient ancestry and fast evolution of plastids.</title>
        <authorList>
            <person name="Moore K.R."/>
            <person name="Magnabosco C."/>
            <person name="Momper L."/>
            <person name="Gold D.A."/>
            <person name="Bosak T."/>
            <person name="Fournier G.P."/>
        </authorList>
    </citation>
    <scope>NUCLEOTIDE SEQUENCE [LARGE SCALE GENOMIC DNA]</scope>
    <source>
        <strain evidence="1 2">CCALA 037</strain>
    </source>
</reference>
<organism evidence="1 2">
    <name type="scientific">Chamaesiphon polymorphus CCALA 037</name>
    <dbReference type="NCBI Taxonomy" id="2107692"/>
    <lineage>
        <taxon>Bacteria</taxon>
        <taxon>Bacillati</taxon>
        <taxon>Cyanobacteriota</taxon>
        <taxon>Cyanophyceae</taxon>
        <taxon>Gomontiellales</taxon>
        <taxon>Chamaesiphonaceae</taxon>
        <taxon>Chamaesiphon</taxon>
    </lineage>
</organism>
<comment type="caution">
    <text evidence="1">The sequence shown here is derived from an EMBL/GenBank/DDBJ whole genome shotgun (WGS) entry which is preliminary data.</text>
</comment>
<accession>A0A2T1GE90</accession>
<gene>
    <name evidence="1" type="ORF">C7B77_13900</name>
</gene>
<evidence type="ECO:0000313" key="2">
    <source>
        <dbReference type="Proteomes" id="UP000238937"/>
    </source>
</evidence>
<keyword evidence="2" id="KW-1185">Reference proteome</keyword>
<dbReference type="OrthoDB" id="578456at2"/>
<dbReference type="EMBL" id="PVWO01000164">
    <property type="protein sequence ID" value="PSB55775.1"/>
    <property type="molecule type" value="Genomic_DNA"/>
</dbReference>
<sequence>MAQAKFTLEQSQIDFLEQFKERGFKDKSSIVRLALDRLAQELERQELEQSADLYAQLYAEDEELQQLTAAASADWPK</sequence>
<dbReference type="RefSeq" id="WP_106305668.1">
    <property type="nucleotide sequence ID" value="NZ_PVWO01000164.1"/>
</dbReference>